<dbReference type="Proteomes" id="UP000239990">
    <property type="component" value="Unassembled WGS sequence"/>
</dbReference>
<dbReference type="SUPFAM" id="SSF55785">
    <property type="entry name" value="PYP-like sensor domain (PAS domain)"/>
    <property type="match status" value="2"/>
</dbReference>
<feature type="domain" description="Methyl-accepting transducer" evidence="2">
    <location>
        <begin position="261"/>
        <end position="451"/>
    </location>
</feature>
<dbReference type="InterPro" id="IPR035965">
    <property type="entry name" value="PAS-like_dom_sf"/>
</dbReference>
<dbReference type="AlphaFoldDB" id="A0A2S5GP14"/>
<accession>A0A2S5GP14</accession>
<dbReference type="SUPFAM" id="SSF58104">
    <property type="entry name" value="Methyl-accepting chemotaxis protein (MCP) signaling domain"/>
    <property type="match status" value="1"/>
</dbReference>
<dbReference type="Pfam" id="PF08447">
    <property type="entry name" value="PAS_3"/>
    <property type="match status" value="2"/>
</dbReference>
<sequence>MQWITLSRLFRGNRGMQKADLYGQISAIHKAQAVIEFDLQGHVLMANQNFLDTMGYTLDEVVGHHHGMFVDPEERESAEYAAFWHKLGQGAYDAGRYRRVRHDGTDVWLQASYNPIFDKRGRPLKVVKYATDITDQQQRQADTEGQLAAISKVQAIIEFELDGTIIRANDLFLKTVGYQAAEVEGQHHSMFVRPDEARGAAYKEFWRKLRSGQYDTGQYLRIGKGGRQVWIEASYNPIFDAEGRPFKVVKFATDITKRFTAAQTLRVAVQGLTENAERASQANALALDASQVAEQGGKTVQGVVRTMGAITESSRRISEIIGVMDGIAFQTNILALNAAVEAARAGAHGKGFAVVAAEVRSLAQSSAAAAKEIKGLITTSVEQIESGAGQVQSAGVTMEDIVASSRRVTEIMAEVVNVSLAQSAKLGGVTQDITQMTADAEQTLRATQASADAQAARASRQPAGVVKPVTAALRARPAANTALPPAPVLEYVRY</sequence>
<name>A0A2S5GP14_9BURK</name>
<dbReference type="RefSeq" id="WP_046806180.1">
    <property type="nucleotide sequence ID" value="NZ_PREU01000008.1"/>
</dbReference>
<dbReference type="CDD" id="cd00130">
    <property type="entry name" value="PAS"/>
    <property type="match status" value="2"/>
</dbReference>
<feature type="domain" description="PAS" evidence="3">
    <location>
        <begin position="34"/>
        <end position="76"/>
    </location>
</feature>
<dbReference type="InterPro" id="IPR050903">
    <property type="entry name" value="Bact_Chemotaxis_MeTrfase"/>
</dbReference>
<protein>
    <submittedName>
        <fullName evidence="5">Methyl-accepting chemotaxis protein</fullName>
    </submittedName>
</protein>
<organism evidence="5 6">
    <name type="scientific">Achromobacter spanius</name>
    <dbReference type="NCBI Taxonomy" id="217203"/>
    <lineage>
        <taxon>Bacteria</taxon>
        <taxon>Pseudomonadati</taxon>
        <taxon>Pseudomonadota</taxon>
        <taxon>Betaproteobacteria</taxon>
        <taxon>Burkholderiales</taxon>
        <taxon>Alcaligenaceae</taxon>
        <taxon>Achromobacter</taxon>
    </lineage>
</organism>
<dbReference type="InterPro" id="IPR013655">
    <property type="entry name" value="PAS_fold_3"/>
</dbReference>
<keyword evidence="1" id="KW-0807">Transducer</keyword>
<dbReference type="PANTHER" id="PTHR24422:SF10">
    <property type="entry name" value="CHEMOTAXIS PROTEIN METHYLTRANSFERASE 2"/>
    <property type="match status" value="1"/>
</dbReference>
<evidence type="ECO:0000259" key="3">
    <source>
        <dbReference type="PROSITE" id="PS50112"/>
    </source>
</evidence>
<dbReference type="GO" id="GO:0007165">
    <property type="term" value="P:signal transduction"/>
    <property type="evidence" value="ECO:0007669"/>
    <property type="project" value="UniProtKB-KW"/>
</dbReference>
<evidence type="ECO:0000256" key="1">
    <source>
        <dbReference type="PROSITE-ProRule" id="PRU00284"/>
    </source>
</evidence>
<dbReference type="OrthoDB" id="9806477at2"/>
<dbReference type="Gene3D" id="1.10.287.950">
    <property type="entry name" value="Methyl-accepting chemotaxis protein"/>
    <property type="match status" value="1"/>
</dbReference>
<comment type="caution">
    <text evidence="5">The sequence shown here is derived from an EMBL/GenBank/DDBJ whole genome shotgun (WGS) entry which is preliminary data.</text>
</comment>
<dbReference type="PROSITE" id="PS50111">
    <property type="entry name" value="CHEMOTAXIS_TRANSDUC_2"/>
    <property type="match status" value="1"/>
</dbReference>
<dbReference type="InterPro" id="IPR001610">
    <property type="entry name" value="PAC"/>
</dbReference>
<dbReference type="EMBL" id="PREU01000008">
    <property type="protein sequence ID" value="PPA74625.1"/>
    <property type="molecule type" value="Genomic_DNA"/>
</dbReference>
<dbReference type="InterPro" id="IPR000700">
    <property type="entry name" value="PAS-assoc_C"/>
</dbReference>
<dbReference type="PROSITE" id="PS50113">
    <property type="entry name" value="PAC"/>
    <property type="match status" value="2"/>
</dbReference>
<feature type="domain" description="PAC" evidence="4">
    <location>
        <begin position="93"/>
        <end position="145"/>
    </location>
</feature>
<evidence type="ECO:0000259" key="2">
    <source>
        <dbReference type="PROSITE" id="PS50111"/>
    </source>
</evidence>
<dbReference type="Gene3D" id="3.30.450.20">
    <property type="entry name" value="PAS domain"/>
    <property type="match status" value="2"/>
</dbReference>
<evidence type="ECO:0000259" key="4">
    <source>
        <dbReference type="PROSITE" id="PS50113"/>
    </source>
</evidence>
<feature type="domain" description="PAC" evidence="4">
    <location>
        <begin position="215"/>
        <end position="267"/>
    </location>
</feature>
<gene>
    <name evidence="5" type="ORF">C4E15_18155</name>
</gene>
<dbReference type="Pfam" id="PF00015">
    <property type="entry name" value="MCPsignal"/>
    <property type="match status" value="1"/>
</dbReference>
<dbReference type="PROSITE" id="PS50112">
    <property type="entry name" value="PAS"/>
    <property type="match status" value="1"/>
</dbReference>
<dbReference type="InterPro" id="IPR000014">
    <property type="entry name" value="PAS"/>
</dbReference>
<evidence type="ECO:0000313" key="6">
    <source>
        <dbReference type="Proteomes" id="UP000239990"/>
    </source>
</evidence>
<dbReference type="SMART" id="SM00283">
    <property type="entry name" value="MA"/>
    <property type="match status" value="1"/>
</dbReference>
<dbReference type="NCBIfam" id="TIGR00229">
    <property type="entry name" value="sensory_box"/>
    <property type="match status" value="2"/>
</dbReference>
<dbReference type="SMART" id="SM00086">
    <property type="entry name" value="PAC"/>
    <property type="match status" value="2"/>
</dbReference>
<dbReference type="SMART" id="SM00091">
    <property type="entry name" value="PAS"/>
    <property type="match status" value="2"/>
</dbReference>
<dbReference type="InterPro" id="IPR004089">
    <property type="entry name" value="MCPsignal_dom"/>
</dbReference>
<reference evidence="5 6" key="1">
    <citation type="submission" date="2018-02" db="EMBL/GenBank/DDBJ databases">
        <title>Draft Genome of Achromobacter spanius stain 6.</title>
        <authorList>
            <person name="Gunasekera T.S."/>
            <person name="Radwan O."/>
            <person name="Ruiz O.N."/>
        </authorList>
    </citation>
    <scope>NUCLEOTIDE SEQUENCE [LARGE SCALE GENOMIC DNA]</scope>
    <source>
        <strain evidence="5 6">6</strain>
    </source>
</reference>
<evidence type="ECO:0000313" key="5">
    <source>
        <dbReference type="EMBL" id="PPA74625.1"/>
    </source>
</evidence>
<dbReference type="GO" id="GO:0016020">
    <property type="term" value="C:membrane"/>
    <property type="evidence" value="ECO:0007669"/>
    <property type="project" value="InterPro"/>
</dbReference>
<proteinExistence type="predicted"/>
<dbReference type="PANTHER" id="PTHR24422">
    <property type="entry name" value="CHEMOTAXIS PROTEIN METHYLTRANSFERASE"/>
    <property type="match status" value="1"/>
</dbReference>